<evidence type="ECO:0000256" key="2">
    <source>
        <dbReference type="SAM" id="Phobius"/>
    </source>
</evidence>
<dbReference type="EMBL" id="KB445578">
    <property type="protein sequence ID" value="EMD89829.1"/>
    <property type="molecule type" value="Genomic_DNA"/>
</dbReference>
<reference evidence="3 4" key="1">
    <citation type="journal article" date="2012" name="PLoS Pathog.">
        <title>Diverse lifestyles and strategies of plant pathogenesis encoded in the genomes of eighteen Dothideomycetes fungi.</title>
        <authorList>
            <person name="Ohm R.A."/>
            <person name="Feau N."/>
            <person name="Henrissat B."/>
            <person name="Schoch C.L."/>
            <person name="Horwitz B.A."/>
            <person name="Barry K.W."/>
            <person name="Condon B.J."/>
            <person name="Copeland A.C."/>
            <person name="Dhillon B."/>
            <person name="Glaser F."/>
            <person name="Hesse C.N."/>
            <person name="Kosti I."/>
            <person name="LaButti K."/>
            <person name="Lindquist E.A."/>
            <person name="Lucas S."/>
            <person name="Salamov A.A."/>
            <person name="Bradshaw R.E."/>
            <person name="Ciuffetti L."/>
            <person name="Hamelin R.C."/>
            <person name="Kema G.H.J."/>
            <person name="Lawrence C."/>
            <person name="Scott J.A."/>
            <person name="Spatafora J.W."/>
            <person name="Turgeon B.G."/>
            <person name="de Wit P.J.G.M."/>
            <person name="Zhong S."/>
            <person name="Goodwin S.B."/>
            <person name="Grigoriev I.V."/>
        </authorList>
    </citation>
    <scope>NUCLEOTIDE SEQUENCE [LARGE SCALE GENOMIC DNA]</scope>
    <source>
        <strain evidence="4">C5 / ATCC 48332 / race O</strain>
    </source>
</reference>
<organism evidence="3 4">
    <name type="scientific">Cochliobolus heterostrophus (strain C5 / ATCC 48332 / race O)</name>
    <name type="common">Southern corn leaf blight fungus</name>
    <name type="synonym">Bipolaris maydis</name>
    <dbReference type="NCBI Taxonomy" id="701091"/>
    <lineage>
        <taxon>Eukaryota</taxon>
        <taxon>Fungi</taxon>
        <taxon>Dikarya</taxon>
        <taxon>Ascomycota</taxon>
        <taxon>Pezizomycotina</taxon>
        <taxon>Dothideomycetes</taxon>
        <taxon>Pleosporomycetidae</taxon>
        <taxon>Pleosporales</taxon>
        <taxon>Pleosporineae</taxon>
        <taxon>Pleosporaceae</taxon>
        <taxon>Bipolaris</taxon>
    </lineage>
</organism>
<feature type="compositionally biased region" description="Basic and acidic residues" evidence="1">
    <location>
        <begin position="174"/>
        <end position="197"/>
    </location>
</feature>
<evidence type="ECO:0000313" key="4">
    <source>
        <dbReference type="Proteomes" id="UP000016936"/>
    </source>
</evidence>
<evidence type="ECO:0000256" key="1">
    <source>
        <dbReference type="SAM" id="MobiDB-lite"/>
    </source>
</evidence>
<dbReference type="Proteomes" id="UP000016936">
    <property type="component" value="Unassembled WGS sequence"/>
</dbReference>
<keyword evidence="2" id="KW-0812">Transmembrane</keyword>
<feature type="compositionally biased region" description="Polar residues" evidence="1">
    <location>
        <begin position="220"/>
        <end position="233"/>
    </location>
</feature>
<dbReference type="OMA" id="WRETERM"/>
<feature type="transmembrane region" description="Helical" evidence="2">
    <location>
        <begin position="83"/>
        <end position="102"/>
    </location>
</feature>
<gene>
    <name evidence="3" type="ORF">COCHEDRAFT_1214882</name>
</gene>
<reference evidence="4" key="2">
    <citation type="journal article" date="2013" name="PLoS Genet.">
        <title>Comparative genome structure, secondary metabolite, and effector coding capacity across Cochliobolus pathogens.</title>
        <authorList>
            <person name="Condon B.J."/>
            <person name="Leng Y."/>
            <person name="Wu D."/>
            <person name="Bushley K.E."/>
            <person name="Ohm R.A."/>
            <person name="Otillar R."/>
            <person name="Martin J."/>
            <person name="Schackwitz W."/>
            <person name="Grimwood J."/>
            <person name="MohdZainudin N."/>
            <person name="Xue C."/>
            <person name="Wang R."/>
            <person name="Manning V.A."/>
            <person name="Dhillon B."/>
            <person name="Tu Z.J."/>
            <person name="Steffenson B.J."/>
            <person name="Salamov A."/>
            <person name="Sun H."/>
            <person name="Lowry S."/>
            <person name="LaButti K."/>
            <person name="Han J."/>
            <person name="Copeland A."/>
            <person name="Lindquist E."/>
            <person name="Barry K."/>
            <person name="Schmutz J."/>
            <person name="Baker S.E."/>
            <person name="Ciuffetti L.M."/>
            <person name="Grigoriev I.V."/>
            <person name="Zhong S."/>
            <person name="Turgeon B.G."/>
        </authorList>
    </citation>
    <scope>NUCLEOTIDE SEQUENCE [LARGE SCALE GENOMIC DNA]</scope>
    <source>
        <strain evidence="4">C5 / ATCC 48332 / race O</strain>
    </source>
</reference>
<dbReference type="AlphaFoldDB" id="M2TTJ5"/>
<keyword evidence="4" id="KW-1185">Reference proteome</keyword>
<protein>
    <submittedName>
        <fullName evidence="3">Uncharacterized protein</fullName>
    </submittedName>
</protein>
<keyword evidence="2" id="KW-1133">Transmembrane helix</keyword>
<evidence type="ECO:0000313" key="3">
    <source>
        <dbReference type="EMBL" id="EMD89829.1"/>
    </source>
</evidence>
<name>M2TTJ5_COCH5</name>
<dbReference type="HOGENOM" id="CLU_1089917_0_0_1"/>
<accession>M2TTJ5</accession>
<proteinExistence type="predicted"/>
<feature type="region of interest" description="Disordered" evidence="1">
    <location>
        <begin position="174"/>
        <end position="255"/>
    </location>
</feature>
<keyword evidence="2" id="KW-0472">Membrane</keyword>
<sequence>MDGNYTILAFDPDLADTIAGLIKEIHSQRADISSLTDKVHDQINDIHGLKDIVFSFNNTVQNQRTAPAPPGEFNNPVEWPKDFQLIVISWFTFLTLVLWALFMSKCIPILASEAKIWREEEKEAGKKRQKCLEETTRKSLKENGWCTAKEVQCLENVTRSIILEREKAAQEQREKAERLERQERQKRQKAELQEHQKRQVTQQLERQKRNAALDARLGQHLTQRSAKLQVQIAQSEQQEGEEGGAVNKEAGDDNA</sequence>